<organism evidence="1 2">
    <name type="scientific">Exiguobacterium oxidotolerans</name>
    <dbReference type="NCBI Taxonomy" id="223958"/>
    <lineage>
        <taxon>Bacteria</taxon>
        <taxon>Bacillati</taxon>
        <taxon>Bacillota</taxon>
        <taxon>Bacilli</taxon>
        <taxon>Bacillales</taxon>
        <taxon>Bacillales Family XII. Incertae Sedis</taxon>
        <taxon>Exiguobacterium</taxon>
    </lineage>
</organism>
<name>A0A653IH45_9BACL</name>
<dbReference type="AlphaFoldDB" id="A0A653IH45"/>
<reference evidence="1 2" key="1">
    <citation type="submission" date="2019-10" db="EMBL/GenBank/DDBJ databases">
        <authorList>
            <person name="Karimi E."/>
        </authorList>
    </citation>
    <scope>NUCLEOTIDE SEQUENCE [LARGE SCALE GENOMIC DNA]</scope>
    <source>
        <strain evidence="1">Exiguobacterium sp. 9Y</strain>
    </source>
</reference>
<accession>A0A653IH45</accession>
<sequence>MDKKMAQSRTMQASCFEFISTLFPGETFQFMEAQTVPDAFGQIGTYLTFKSKERELKFSFVEQAHQKFERVFLAQKSNESSFFSRLLEATYEEETLDIHHIVKSD</sequence>
<dbReference type="RefSeq" id="WP_159174127.1">
    <property type="nucleotide sequence ID" value="NZ_LR732313.1"/>
</dbReference>
<keyword evidence="2" id="KW-1185">Reference proteome</keyword>
<gene>
    <name evidence="1" type="ORF">EXIGUO9Y_450005</name>
</gene>
<dbReference type="EMBL" id="CABWKQ010000040">
    <property type="protein sequence ID" value="VWX38537.1"/>
    <property type="molecule type" value="Genomic_DNA"/>
</dbReference>
<proteinExistence type="predicted"/>
<evidence type="ECO:0000313" key="2">
    <source>
        <dbReference type="Proteomes" id="UP000439752"/>
    </source>
</evidence>
<protein>
    <submittedName>
        <fullName evidence="1">Uncharacterized protein</fullName>
    </submittedName>
</protein>
<evidence type="ECO:0000313" key="1">
    <source>
        <dbReference type="EMBL" id="VWX38537.1"/>
    </source>
</evidence>
<dbReference type="Proteomes" id="UP000439752">
    <property type="component" value="Unassembled WGS sequence"/>
</dbReference>